<dbReference type="NCBIfam" id="NF004677">
    <property type="entry name" value="PRK06019.1-3"/>
    <property type="match status" value="1"/>
</dbReference>
<dbReference type="EMBL" id="CP036268">
    <property type="protein sequence ID" value="QDT37561.1"/>
    <property type="molecule type" value="Genomic_DNA"/>
</dbReference>
<dbReference type="InterPro" id="IPR005875">
    <property type="entry name" value="PurK"/>
</dbReference>
<dbReference type="InterPro" id="IPR054350">
    <property type="entry name" value="PurT/PurK_preATP-grasp"/>
</dbReference>
<evidence type="ECO:0000256" key="6">
    <source>
        <dbReference type="RuleBase" id="RU361200"/>
    </source>
</evidence>
<dbReference type="InterPro" id="IPR016185">
    <property type="entry name" value="PreATP-grasp_dom_sf"/>
</dbReference>
<dbReference type="SUPFAM" id="SSF52440">
    <property type="entry name" value="PreATP-grasp domain"/>
    <property type="match status" value="1"/>
</dbReference>
<dbReference type="SUPFAM" id="SSF56059">
    <property type="entry name" value="Glutathione synthetase ATP-binding domain-like"/>
    <property type="match status" value="1"/>
</dbReference>
<dbReference type="GO" id="GO:0034028">
    <property type="term" value="F:5-(carboxyamino)imidazole ribonucleotide synthase activity"/>
    <property type="evidence" value="ECO:0007669"/>
    <property type="project" value="UniProtKB-UniRule"/>
</dbReference>
<dbReference type="NCBIfam" id="TIGR01161">
    <property type="entry name" value="purK"/>
    <property type="match status" value="1"/>
</dbReference>
<dbReference type="NCBIfam" id="NF004675">
    <property type="entry name" value="PRK06019.1-1"/>
    <property type="match status" value="1"/>
</dbReference>
<dbReference type="GO" id="GO:0005829">
    <property type="term" value="C:cytosol"/>
    <property type="evidence" value="ECO:0007669"/>
    <property type="project" value="TreeGrafter"/>
</dbReference>
<dbReference type="HAMAP" id="MF_01928">
    <property type="entry name" value="PurK"/>
    <property type="match status" value="1"/>
</dbReference>
<keyword evidence="1 5" id="KW-0436">Ligase</keyword>
<comment type="function">
    <text evidence="6">Catalyzes the ATP-dependent conversion of 5-aminoimidazole ribonucleotide (AIR) and HCO(3)- to N5-carboxyaminoimidazole ribonucleotide (N5-CAIR).</text>
</comment>
<dbReference type="SUPFAM" id="SSF51246">
    <property type="entry name" value="Rudiment single hybrid motif"/>
    <property type="match status" value="1"/>
</dbReference>
<feature type="binding site" evidence="5">
    <location>
        <position position="147"/>
    </location>
    <ligand>
        <name>ATP</name>
        <dbReference type="ChEBI" id="CHEBI:30616"/>
    </ligand>
</feature>
<dbReference type="GO" id="GO:0004638">
    <property type="term" value="F:phosphoribosylaminoimidazole carboxylase activity"/>
    <property type="evidence" value="ECO:0007669"/>
    <property type="project" value="InterPro"/>
</dbReference>
<comment type="subunit">
    <text evidence="5 6">Homodimer.</text>
</comment>
<feature type="binding site" evidence="5">
    <location>
        <begin position="182"/>
        <end position="185"/>
    </location>
    <ligand>
        <name>ATP</name>
        <dbReference type="ChEBI" id="CHEBI:30616"/>
    </ligand>
</feature>
<dbReference type="AlphaFoldDB" id="A0A517R113"/>
<dbReference type="Gene3D" id="3.30.470.20">
    <property type="entry name" value="ATP-grasp fold, B domain"/>
    <property type="match status" value="1"/>
</dbReference>
<feature type="binding site" evidence="5">
    <location>
        <position position="190"/>
    </location>
    <ligand>
        <name>ATP</name>
        <dbReference type="ChEBI" id="CHEBI:30616"/>
    </ligand>
</feature>
<dbReference type="FunFam" id="3.30.1490.20:FF:000015">
    <property type="entry name" value="N5-carboxyaminoimidazole ribonucleotide synthase"/>
    <property type="match status" value="1"/>
</dbReference>
<evidence type="ECO:0000256" key="4">
    <source>
        <dbReference type="ARBA" id="ARBA00022840"/>
    </source>
</evidence>
<dbReference type="Gene3D" id="3.40.50.20">
    <property type="match status" value="1"/>
</dbReference>
<dbReference type="Pfam" id="PF02222">
    <property type="entry name" value="ATP-grasp"/>
    <property type="match status" value="1"/>
</dbReference>
<dbReference type="InterPro" id="IPR003135">
    <property type="entry name" value="ATP-grasp_carboxylate-amine"/>
</dbReference>
<dbReference type="NCBIfam" id="NF004679">
    <property type="entry name" value="PRK06019.1-5"/>
    <property type="match status" value="1"/>
</dbReference>
<dbReference type="InterPro" id="IPR011761">
    <property type="entry name" value="ATP-grasp"/>
</dbReference>
<dbReference type="PANTHER" id="PTHR11609:SF5">
    <property type="entry name" value="PHOSPHORIBOSYLAMINOIMIDAZOLE CARBOXYLASE"/>
    <property type="match status" value="1"/>
</dbReference>
<dbReference type="GO" id="GO:0005524">
    <property type="term" value="F:ATP binding"/>
    <property type="evidence" value="ECO:0007669"/>
    <property type="project" value="UniProtKB-UniRule"/>
</dbReference>
<dbReference type="GO" id="GO:0046872">
    <property type="term" value="F:metal ion binding"/>
    <property type="evidence" value="ECO:0007669"/>
    <property type="project" value="InterPro"/>
</dbReference>
<keyword evidence="3 5" id="KW-0658">Purine biosynthesis</keyword>
<evidence type="ECO:0000256" key="5">
    <source>
        <dbReference type="HAMAP-Rule" id="MF_01928"/>
    </source>
</evidence>
<feature type="domain" description="ATP-grasp" evidence="7">
    <location>
        <begin position="111"/>
        <end position="297"/>
    </location>
</feature>
<dbReference type="Pfam" id="PF17769">
    <property type="entry name" value="PurK_C"/>
    <property type="match status" value="1"/>
</dbReference>
<keyword evidence="4 5" id="KW-0067">ATP-binding</keyword>
<proteinExistence type="inferred from homology"/>
<dbReference type="FunFam" id="3.40.50.20:FF:000016">
    <property type="entry name" value="N5-carboxyaminoimidazole ribonucleotide synthase"/>
    <property type="match status" value="1"/>
</dbReference>
<keyword evidence="2 5" id="KW-0547">Nucleotide-binding</keyword>
<dbReference type="OrthoDB" id="9804625at2"/>
<reference evidence="8 9" key="1">
    <citation type="submission" date="2019-02" db="EMBL/GenBank/DDBJ databases">
        <title>Deep-cultivation of Planctomycetes and their phenomic and genomic characterization uncovers novel biology.</title>
        <authorList>
            <person name="Wiegand S."/>
            <person name="Jogler M."/>
            <person name="Boedeker C."/>
            <person name="Pinto D."/>
            <person name="Vollmers J."/>
            <person name="Rivas-Marin E."/>
            <person name="Kohn T."/>
            <person name="Peeters S.H."/>
            <person name="Heuer A."/>
            <person name="Rast P."/>
            <person name="Oberbeckmann S."/>
            <person name="Bunk B."/>
            <person name="Jeske O."/>
            <person name="Meyerdierks A."/>
            <person name="Storesund J.E."/>
            <person name="Kallscheuer N."/>
            <person name="Luecker S."/>
            <person name="Lage O.M."/>
            <person name="Pohl T."/>
            <person name="Merkel B.J."/>
            <person name="Hornburger P."/>
            <person name="Mueller R.-W."/>
            <person name="Bruemmer F."/>
            <person name="Labrenz M."/>
            <person name="Spormann A.M."/>
            <person name="Op den Camp H."/>
            <person name="Overmann J."/>
            <person name="Amann R."/>
            <person name="Jetten M.S.M."/>
            <person name="Mascher T."/>
            <person name="Medema M.H."/>
            <person name="Devos D.P."/>
            <person name="Kaster A.-K."/>
            <person name="Ovreas L."/>
            <person name="Rohde M."/>
            <person name="Galperin M.Y."/>
            <person name="Jogler C."/>
        </authorList>
    </citation>
    <scope>NUCLEOTIDE SEQUENCE [LARGE SCALE GENOMIC DNA]</scope>
    <source>
        <strain evidence="8 9">Pan189</strain>
    </source>
</reference>
<feature type="binding site" evidence="5">
    <location>
        <begin position="267"/>
        <end position="268"/>
    </location>
    <ligand>
        <name>ATP</name>
        <dbReference type="ChEBI" id="CHEBI:30616"/>
    </ligand>
</feature>
<gene>
    <name evidence="5 6 8" type="primary">purK</name>
    <name evidence="8" type="ORF">Pan189_19410</name>
</gene>
<evidence type="ECO:0000313" key="9">
    <source>
        <dbReference type="Proteomes" id="UP000317318"/>
    </source>
</evidence>
<evidence type="ECO:0000256" key="3">
    <source>
        <dbReference type="ARBA" id="ARBA00022755"/>
    </source>
</evidence>
<feature type="binding site" evidence="5">
    <location>
        <position position="107"/>
    </location>
    <ligand>
        <name>ATP</name>
        <dbReference type="ChEBI" id="CHEBI:30616"/>
    </ligand>
</feature>
<dbReference type="Proteomes" id="UP000317318">
    <property type="component" value="Chromosome"/>
</dbReference>
<comment type="catalytic activity">
    <reaction evidence="5 6">
        <text>5-amino-1-(5-phospho-beta-D-ribosyl)imidazole + hydrogencarbonate + ATP = 5-carboxyamino-1-(5-phospho-D-ribosyl)imidazole + ADP + phosphate + 2 H(+)</text>
        <dbReference type="Rhea" id="RHEA:19317"/>
        <dbReference type="ChEBI" id="CHEBI:15378"/>
        <dbReference type="ChEBI" id="CHEBI:17544"/>
        <dbReference type="ChEBI" id="CHEBI:30616"/>
        <dbReference type="ChEBI" id="CHEBI:43474"/>
        <dbReference type="ChEBI" id="CHEBI:58730"/>
        <dbReference type="ChEBI" id="CHEBI:137981"/>
        <dbReference type="ChEBI" id="CHEBI:456216"/>
        <dbReference type="EC" id="6.3.4.18"/>
    </reaction>
</comment>
<dbReference type="Pfam" id="PF22660">
    <property type="entry name" value="RS_preATP-grasp-like"/>
    <property type="match status" value="1"/>
</dbReference>
<dbReference type="EC" id="6.3.4.18" evidence="5 6"/>
<dbReference type="InterPro" id="IPR011054">
    <property type="entry name" value="Rudment_hybrid_motif"/>
</dbReference>
<evidence type="ECO:0000256" key="2">
    <source>
        <dbReference type="ARBA" id="ARBA00022741"/>
    </source>
</evidence>
<dbReference type="InterPro" id="IPR013815">
    <property type="entry name" value="ATP_grasp_subdomain_1"/>
</dbReference>
<dbReference type="InterPro" id="IPR040686">
    <property type="entry name" value="PurK_C"/>
</dbReference>
<organism evidence="8 9">
    <name type="scientific">Stratiformator vulcanicus</name>
    <dbReference type="NCBI Taxonomy" id="2527980"/>
    <lineage>
        <taxon>Bacteria</taxon>
        <taxon>Pseudomonadati</taxon>
        <taxon>Planctomycetota</taxon>
        <taxon>Planctomycetia</taxon>
        <taxon>Planctomycetales</taxon>
        <taxon>Planctomycetaceae</taxon>
        <taxon>Stratiformator</taxon>
    </lineage>
</organism>
<dbReference type="UniPathway" id="UPA00074">
    <property type="reaction ID" value="UER00942"/>
</dbReference>
<dbReference type="KEGG" id="svp:Pan189_19410"/>
<protein>
    <recommendedName>
        <fullName evidence="5 6">N5-carboxyaminoimidazole ribonucleotide synthase</fullName>
        <shortName evidence="5 6">N5-CAIR synthase</shortName>
        <ecNumber evidence="5 6">6.3.4.18</ecNumber>
    </recommendedName>
    <alternativeName>
        <fullName evidence="5 6">5-(carboxyamino)imidazole ribonucleotide synthetase</fullName>
    </alternativeName>
</protein>
<comment type="function">
    <text evidence="5">Catalyzes the ATP-dependent conversion of 5-aminoimidazole ribonucleotide (AIR) and HCO(3)(-) to N5-carboxyaminoimidazole ribonucleotide (N5-CAIR).</text>
</comment>
<feature type="binding site" evidence="5">
    <location>
        <begin position="152"/>
        <end position="158"/>
    </location>
    <ligand>
        <name>ATP</name>
        <dbReference type="ChEBI" id="CHEBI:30616"/>
    </ligand>
</feature>
<evidence type="ECO:0000256" key="1">
    <source>
        <dbReference type="ARBA" id="ARBA00022598"/>
    </source>
</evidence>
<dbReference type="PANTHER" id="PTHR11609">
    <property type="entry name" value="PURINE BIOSYNTHESIS PROTEIN 6/7, PUR6/7"/>
    <property type="match status" value="1"/>
</dbReference>
<feature type="binding site" evidence="5">
    <location>
        <position position="213"/>
    </location>
    <ligand>
        <name>ATP</name>
        <dbReference type="ChEBI" id="CHEBI:30616"/>
    </ligand>
</feature>
<keyword evidence="9" id="KW-1185">Reference proteome</keyword>
<evidence type="ECO:0000313" key="8">
    <source>
        <dbReference type="EMBL" id="QDT37561.1"/>
    </source>
</evidence>
<evidence type="ECO:0000259" key="7">
    <source>
        <dbReference type="PROSITE" id="PS50975"/>
    </source>
</evidence>
<comment type="similarity">
    <text evidence="5 6">Belongs to the PurK/PurT family.</text>
</comment>
<dbReference type="GO" id="GO:0006189">
    <property type="term" value="P:'de novo' IMP biosynthetic process"/>
    <property type="evidence" value="ECO:0007669"/>
    <property type="project" value="UniProtKB-UniRule"/>
</dbReference>
<name>A0A517R113_9PLAN</name>
<sequence>MSSPILPGATLGVLGSGQLGRMFAIAARQMGYRVAVYSPSDDTPTGQVADIEIKADYSDLERVEKFAKSVSVVTFEFENVPSETVAACERYSPVRPGGNVLHVAQHRIREKSTLRDAGLPVTPFAAVRSLSELVAAASELMLPAILKTAAWGYDGKGQRRIETADELAAAWEDLATDEAILEAFVPFEKEVSVVGVRGAGGDFKAFGPIENDHQNHILDLSTYPANVSPEVAEDALQITRSVFETLDVVGVLCVEFFLTGDGRLLINELAPRPHNSGHLTIDSCATSQFEQQVRAVCGLPLGSVEQLRPAAMANLLGDLWSGGEPNWAAALAQSEVKLHLYGKSGPRPGRKVGHLTALAETASRAAEIATSARQSLLRRT</sequence>
<dbReference type="Gene3D" id="3.30.1490.20">
    <property type="entry name" value="ATP-grasp fold, A domain"/>
    <property type="match status" value="1"/>
</dbReference>
<accession>A0A517R113</accession>
<comment type="pathway">
    <text evidence="5 6">Purine metabolism; IMP biosynthesis via de novo pathway; 5-amino-1-(5-phospho-D-ribosyl)imidazole-4-carboxylate from 5-amino-1-(5-phospho-D-ribosyl)imidazole (N5-CAIR route): step 1/2.</text>
</comment>
<dbReference type="RefSeq" id="WP_145363665.1">
    <property type="nucleotide sequence ID" value="NZ_CP036268.1"/>
</dbReference>
<dbReference type="NCBIfam" id="NF004676">
    <property type="entry name" value="PRK06019.1-2"/>
    <property type="match status" value="1"/>
</dbReference>
<dbReference type="PROSITE" id="PS50975">
    <property type="entry name" value="ATP_GRASP"/>
    <property type="match status" value="1"/>
</dbReference>
<dbReference type="FunFam" id="3.30.470.20:FF:000029">
    <property type="entry name" value="N5-carboxyaminoimidazole ribonucleotide synthase"/>
    <property type="match status" value="1"/>
</dbReference>